<gene>
    <name evidence="3" type="ORF">ACFPZN_12155</name>
</gene>
<dbReference type="InterPro" id="IPR036186">
    <property type="entry name" value="Serpin_sf"/>
</dbReference>
<feature type="domain" description="Serpin" evidence="2">
    <location>
        <begin position="6"/>
        <end position="391"/>
    </location>
</feature>
<comment type="similarity">
    <text evidence="1">Belongs to the serpin family.</text>
</comment>
<dbReference type="PANTHER" id="PTHR11461:SF211">
    <property type="entry name" value="GH10112P-RELATED"/>
    <property type="match status" value="1"/>
</dbReference>
<dbReference type="RefSeq" id="WP_378281989.1">
    <property type="nucleotide sequence ID" value="NZ_JBHSON010000013.1"/>
</dbReference>
<evidence type="ECO:0000313" key="3">
    <source>
        <dbReference type="EMBL" id="MFC5746366.1"/>
    </source>
</evidence>
<dbReference type="SMART" id="SM00093">
    <property type="entry name" value="SERPIN"/>
    <property type="match status" value="1"/>
</dbReference>
<comment type="caution">
    <text evidence="3">The sequence shown here is derived from an EMBL/GenBank/DDBJ whole genome shotgun (WGS) entry which is preliminary data.</text>
</comment>
<evidence type="ECO:0000259" key="2">
    <source>
        <dbReference type="SMART" id="SM00093"/>
    </source>
</evidence>
<organism evidence="3 4">
    <name type="scientific">Actinomadura rugatobispora</name>
    <dbReference type="NCBI Taxonomy" id="1994"/>
    <lineage>
        <taxon>Bacteria</taxon>
        <taxon>Bacillati</taxon>
        <taxon>Actinomycetota</taxon>
        <taxon>Actinomycetes</taxon>
        <taxon>Streptosporangiales</taxon>
        <taxon>Thermomonosporaceae</taxon>
        <taxon>Actinomadura</taxon>
    </lineage>
</organism>
<dbReference type="EMBL" id="JBHSON010000013">
    <property type="protein sequence ID" value="MFC5746366.1"/>
    <property type="molecule type" value="Genomic_DNA"/>
</dbReference>
<dbReference type="InterPro" id="IPR000215">
    <property type="entry name" value="Serpin_fam"/>
</dbReference>
<evidence type="ECO:0000256" key="1">
    <source>
        <dbReference type="RuleBase" id="RU000411"/>
    </source>
</evidence>
<reference evidence="4" key="1">
    <citation type="journal article" date="2019" name="Int. J. Syst. Evol. Microbiol.">
        <title>The Global Catalogue of Microorganisms (GCM) 10K type strain sequencing project: providing services to taxonomists for standard genome sequencing and annotation.</title>
        <authorList>
            <consortium name="The Broad Institute Genomics Platform"/>
            <consortium name="The Broad Institute Genome Sequencing Center for Infectious Disease"/>
            <person name="Wu L."/>
            <person name="Ma J."/>
        </authorList>
    </citation>
    <scope>NUCLEOTIDE SEQUENCE [LARGE SCALE GENOMIC DNA]</scope>
    <source>
        <strain evidence="4">KCTC 42087</strain>
    </source>
</reference>
<dbReference type="Gene3D" id="3.30.497.10">
    <property type="entry name" value="Antithrombin, subunit I, domain 2"/>
    <property type="match status" value="2"/>
</dbReference>
<sequence length="403" mass="42156">MTDELVRASNALTAKWARRESWGGAGGALSGAGAWPLLALLAAAAREPGRGELQEAVGVDAADADRHARALLEILARSTAVEGALGVWARAGLPLEPWWLDAVPGGARGELSGDPAADQARLDAWVARNTGGRLTRMPVSVPPDTQLVLATALTIETRWLEPFSDIPFRPQRGPWSGRDREAAGLARQTEDLDQLVLARTPAGPVTLLTVQGGNDVDVHLCLGEAARPAGEVLAAAVEAVGGLHPVLRGTLLARPDADPAPGVTLHKIAAFDAQPTLSVTTARFDVTAEHDLMARAELFGLATVSTHDPAGHFPGISREPLALGQAAQDVTATFSAEGFTAAAVTAMTVLATGAPLNEAYMLHAAFDRPFGFLARHRPSGLVLLAGWVAEPQDWPEGVPTSPW</sequence>
<proteinExistence type="inferred from homology"/>
<dbReference type="InterPro" id="IPR023796">
    <property type="entry name" value="Serpin_dom"/>
</dbReference>
<keyword evidence="4" id="KW-1185">Reference proteome</keyword>
<name>A0ABW0ZTA6_9ACTN</name>
<protein>
    <submittedName>
        <fullName evidence="3">Serpin family protein</fullName>
    </submittedName>
</protein>
<dbReference type="InterPro" id="IPR042185">
    <property type="entry name" value="Serpin_sf_2"/>
</dbReference>
<dbReference type="Pfam" id="PF00079">
    <property type="entry name" value="Serpin"/>
    <property type="match status" value="2"/>
</dbReference>
<dbReference type="Proteomes" id="UP001596074">
    <property type="component" value="Unassembled WGS sequence"/>
</dbReference>
<evidence type="ECO:0000313" key="4">
    <source>
        <dbReference type="Proteomes" id="UP001596074"/>
    </source>
</evidence>
<dbReference type="Gene3D" id="2.30.39.10">
    <property type="entry name" value="Alpha-1-antitrypsin, domain 1"/>
    <property type="match status" value="1"/>
</dbReference>
<accession>A0ABW0ZTA6</accession>
<dbReference type="PANTHER" id="PTHR11461">
    <property type="entry name" value="SERINE PROTEASE INHIBITOR, SERPIN"/>
    <property type="match status" value="1"/>
</dbReference>
<dbReference type="InterPro" id="IPR042178">
    <property type="entry name" value="Serpin_sf_1"/>
</dbReference>
<dbReference type="SUPFAM" id="SSF56574">
    <property type="entry name" value="Serpins"/>
    <property type="match status" value="2"/>
</dbReference>